<evidence type="ECO:0000313" key="1">
    <source>
        <dbReference type="EMBL" id="DAE17333.1"/>
    </source>
</evidence>
<accession>A0A8S5QEY7</accession>
<organism evidence="1">
    <name type="scientific">Siphoviridae sp. ctr2f5</name>
    <dbReference type="NCBI Taxonomy" id="2825684"/>
    <lineage>
        <taxon>Viruses</taxon>
        <taxon>Duplodnaviria</taxon>
        <taxon>Heunggongvirae</taxon>
        <taxon>Uroviricota</taxon>
        <taxon>Caudoviricetes</taxon>
    </lineage>
</organism>
<sequence>MPKINKANRQVCDVDIRDVATKKPFLFFDTANTTTQNITGESVFAMAKGTKRIAFANPVEGTATIEAQVYPFEFYSLMTDGTIETESMYPVKVTVKATEEGSISVKGVEGETITAGTVFVFKKGEFGEKEIQGTYSQDKFSATKSTDIKANEEYEVGYIVSRKTGTKKISFNNKKLPKAYYISMNTVEKDDNDVFTPYKIILYKAQPQRNFELSQSSEGDPATVTMTFDLLEDKDGNFVDMIEIEDENQGE</sequence>
<dbReference type="EMBL" id="BK015639">
    <property type="protein sequence ID" value="DAE17333.1"/>
    <property type="molecule type" value="Genomic_DNA"/>
</dbReference>
<reference evidence="1" key="1">
    <citation type="journal article" date="2021" name="Proc. Natl. Acad. Sci. U.S.A.">
        <title>A Catalog of Tens of Thousands of Viruses from Human Metagenomes Reveals Hidden Associations with Chronic Diseases.</title>
        <authorList>
            <person name="Tisza M.J."/>
            <person name="Buck C.B."/>
        </authorList>
    </citation>
    <scope>NUCLEOTIDE SEQUENCE</scope>
    <source>
        <strain evidence="1">Ctr2f5</strain>
    </source>
</reference>
<proteinExistence type="predicted"/>
<name>A0A8S5QEY7_9CAUD</name>
<protein>
    <submittedName>
        <fullName evidence="1">Structural protein</fullName>
    </submittedName>
</protein>